<dbReference type="InterPro" id="IPR036291">
    <property type="entry name" value="NAD(P)-bd_dom_sf"/>
</dbReference>
<evidence type="ECO:0000313" key="4">
    <source>
        <dbReference type="Proteomes" id="UP000613266"/>
    </source>
</evidence>
<sequence length="251" mass="26058">MQSSRPVVIVTGASKGIGAHTAQRFARAGYAVVATYHHDAAGAAQLAEAIRAEGGECLTVPVDVGQEPEVLALFDACQLAFGPPTVLVNNAGILMTQARLEDQSVERMRSVLQTNVIGTLLCCREAVRRMSTRRGGSGGVIVNLSSVAARSGSPGEYIDYACSKGAIDTLTKGLAAEVAEEGIRVNAVRPGFIHTGIHALGGEPGRVERLAPRVPMKRGGQPQEVAEAILWLASDAASYVTGSVLDVTGGV</sequence>
<dbReference type="FunFam" id="3.40.50.720:FF:000084">
    <property type="entry name" value="Short-chain dehydrogenase reductase"/>
    <property type="match status" value="1"/>
</dbReference>
<dbReference type="PROSITE" id="PS00061">
    <property type="entry name" value="ADH_SHORT"/>
    <property type="match status" value="1"/>
</dbReference>
<dbReference type="EMBL" id="JAEDAK010000001">
    <property type="protein sequence ID" value="MBH9575452.1"/>
    <property type="molecule type" value="Genomic_DNA"/>
</dbReference>
<evidence type="ECO:0000256" key="2">
    <source>
        <dbReference type="ARBA" id="ARBA00023002"/>
    </source>
</evidence>
<dbReference type="PANTHER" id="PTHR43639:SF1">
    <property type="entry name" value="SHORT-CHAIN DEHYDROGENASE_REDUCTASE FAMILY PROTEIN"/>
    <property type="match status" value="1"/>
</dbReference>
<dbReference type="Gene3D" id="3.40.50.720">
    <property type="entry name" value="NAD(P)-binding Rossmann-like Domain"/>
    <property type="match status" value="1"/>
</dbReference>
<dbReference type="GO" id="GO:0016491">
    <property type="term" value="F:oxidoreductase activity"/>
    <property type="evidence" value="ECO:0007669"/>
    <property type="project" value="UniProtKB-KW"/>
</dbReference>
<dbReference type="Pfam" id="PF13561">
    <property type="entry name" value="adh_short_C2"/>
    <property type="match status" value="1"/>
</dbReference>
<dbReference type="PRINTS" id="PR00080">
    <property type="entry name" value="SDRFAMILY"/>
</dbReference>
<keyword evidence="4" id="KW-1185">Reference proteome</keyword>
<comment type="similarity">
    <text evidence="1">Belongs to the short-chain dehydrogenases/reductases (SDR) family.</text>
</comment>
<proteinExistence type="inferred from homology"/>
<dbReference type="PRINTS" id="PR00081">
    <property type="entry name" value="GDHRDH"/>
</dbReference>
<keyword evidence="2" id="KW-0560">Oxidoreductase</keyword>
<accession>A0A931J344</accession>
<name>A0A931J344_9BURK</name>
<dbReference type="RefSeq" id="WP_198109071.1">
    <property type="nucleotide sequence ID" value="NZ_JAEDAK010000001.1"/>
</dbReference>
<organism evidence="3 4">
    <name type="scientific">Inhella proteolytica</name>
    <dbReference type="NCBI Taxonomy" id="2795029"/>
    <lineage>
        <taxon>Bacteria</taxon>
        <taxon>Pseudomonadati</taxon>
        <taxon>Pseudomonadota</taxon>
        <taxon>Betaproteobacteria</taxon>
        <taxon>Burkholderiales</taxon>
        <taxon>Sphaerotilaceae</taxon>
        <taxon>Inhella</taxon>
    </lineage>
</organism>
<dbReference type="InterPro" id="IPR020904">
    <property type="entry name" value="Sc_DH/Rdtase_CS"/>
</dbReference>
<dbReference type="PANTHER" id="PTHR43639">
    <property type="entry name" value="OXIDOREDUCTASE, SHORT-CHAIN DEHYDROGENASE/REDUCTASE FAMILY (AFU_ORTHOLOGUE AFUA_5G02870)"/>
    <property type="match status" value="1"/>
</dbReference>
<dbReference type="Proteomes" id="UP000613266">
    <property type="component" value="Unassembled WGS sequence"/>
</dbReference>
<gene>
    <name evidence="3" type="ORF">I7X39_00910</name>
</gene>
<dbReference type="InterPro" id="IPR002347">
    <property type="entry name" value="SDR_fam"/>
</dbReference>
<evidence type="ECO:0000256" key="1">
    <source>
        <dbReference type="ARBA" id="ARBA00006484"/>
    </source>
</evidence>
<dbReference type="SUPFAM" id="SSF51735">
    <property type="entry name" value="NAD(P)-binding Rossmann-fold domains"/>
    <property type="match status" value="1"/>
</dbReference>
<dbReference type="AlphaFoldDB" id="A0A931J344"/>
<reference evidence="3" key="1">
    <citation type="submission" date="2020-12" db="EMBL/GenBank/DDBJ databases">
        <title>The genome sequence of Inhella sp. 1Y17.</title>
        <authorList>
            <person name="Liu Y."/>
        </authorList>
    </citation>
    <scope>NUCLEOTIDE SEQUENCE</scope>
    <source>
        <strain evidence="3">1Y17</strain>
    </source>
</reference>
<protein>
    <submittedName>
        <fullName evidence="3">SDR family oxidoreductase</fullName>
    </submittedName>
</protein>
<evidence type="ECO:0000313" key="3">
    <source>
        <dbReference type="EMBL" id="MBH9575452.1"/>
    </source>
</evidence>
<dbReference type="CDD" id="cd05233">
    <property type="entry name" value="SDR_c"/>
    <property type="match status" value="1"/>
</dbReference>
<comment type="caution">
    <text evidence="3">The sequence shown here is derived from an EMBL/GenBank/DDBJ whole genome shotgun (WGS) entry which is preliminary data.</text>
</comment>